<protein>
    <recommendedName>
        <fullName evidence="3">Sensory transduction regulator</fullName>
    </recommendedName>
</protein>
<proteinExistence type="predicted"/>
<sequence>MNDHVVDLSYDLIRRVLAEEGWSHVDAPGDALAVLFEDADFIVSIAGDVLVVTGLVDARGFSPEQIDDLIETWHRSRPWPTCHRTLEEDGSVTVVTEVAGFYPSGLSADQAATHLRSAVGSTQALVARLDAER</sequence>
<organism evidence="1 2">
    <name type="scientific">Corynebacterium guangdongense</name>
    <dbReference type="NCBI Taxonomy" id="1783348"/>
    <lineage>
        <taxon>Bacteria</taxon>
        <taxon>Bacillati</taxon>
        <taxon>Actinomycetota</taxon>
        <taxon>Actinomycetes</taxon>
        <taxon>Mycobacteriales</taxon>
        <taxon>Corynebacteriaceae</taxon>
        <taxon>Corynebacterium</taxon>
    </lineage>
</organism>
<name>A0ABU1ZZK5_9CORY</name>
<comment type="caution">
    <text evidence="1">The sequence shown here is derived from an EMBL/GenBank/DDBJ whole genome shotgun (WGS) entry which is preliminary data.</text>
</comment>
<accession>A0ABU1ZZK5</accession>
<reference evidence="1" key="1">
    <citation type="submission" date="2023-07" db="EMBL/GenBank/DDBJ databases">
        <title>Sequencing the genomes of 1000 actinobacteria strains.</title>
        <authorList>
            <person name="Klenk H.-P."/>
        </authorList>
    </citation>
    <scope>NUCLEOTIDE SEQUENCE</scope>
    <source>
        <strain evidence="1">DSM 107476</strain>
    </source>
</reference>
<dbReference type="RefSeq" id="WP_290195952.1">
    <property type="nucleotide sequence ID" value="NZ_CP047654.1"/>
</dbReference>
<gene>
    <name evidence="1" type="ORF">J2S39_002028</name>
</gene>
<evidence type="ECO:0000313" key="1">
    <source>
        <dbReference type="EMBL" id="MDR7330352.1"/>
    </source>
</evidence>
<evidence type="ECO:0008006" key="3">
    <source>
        <dbReference type="Google" id="ProtNLM"/>
    </source>
</evidence>
<keyword evidence="2" id="KW-1185">Reference proteome</keyword>
<evidence type="ECO:0000313" key="2">
    <source>
        <dbReference type="Proteomes" id="UP001180840"/>
    </source>
</evidence>
<dbReference type="Proteomes" id="UP001180840">
    <property type="component" value="Unassembled WGS sequence"/>
</dbReference>
<dbReference type="EMBL" id="JAVDXZ010000001">
    <property type="protein sequence ID" value="MDR7330352.1"/>
    <property type="molecule type" value="Genomic_DNA"/>
</dbReference>